<name>A0ABS1G0G5_9FLAO</name>
<gene>
    <name evidence="2" type="ORF">JHL15_19590</name>
</gene>
<feature type="chain" id="PRO_5045834241" description="Outer membrane protein beta-barrel domain-containing protein" evidence="1">
    <location>
        <begin position="19"/>
        <end position="204"/>
    </location>
</feature>
<reference evidence="3" key="1">
    <citation type="submission" date="2021-01" db="EMBL/GenBank/DDBJ databases">
        <title>Genome public.</title>
        <authorList>
            <person name="Liu C."/>
            <person name="Sun Q."/>
        </authorList>
    </citation>
    <scope>NUCLEOTIDE SEQUENCE [LARGE SCALE GENOMIC DNA]</scope>
    <source>
        <strain evidence="3">YIM B02567</strain>
    </source>
</reference>
<protein>
    <recommendedName>
        <fullName evidence="4">Outer membrane protein beta-barrel domain-containing protein</fullName>
    </recommendedName>
</protein>
<evidence type="ECO:0000313" key="3">
    <source>
        <dbReference type="Proteomes" id="UP000628669"/>
    </source>
</evidence>
<keyword evidence="1" id="KW-0732">Signal</keyword>
<organism evidence="2 3">
    <name type="scientific">Chryseobacterium paridis</name>
    <dbReference type="NCBI Taxonomy" id="2800328"/>
    <lineage>
        <taxon>Bacteria</taxon>
        <taxon>Pseudomonadati</taxon>
        <taxon>Bacteroidota</taxon>
        <taxon>Flavobacteriia</taxon>
        <taxon>Flavobacteriales</taxon>
        <taxon>Weeksellaceae</taxon>
        <taxon>Chryseobacterium group</taxon>
        <taxon>Chryseobacterium</taxon>
    </lineage>
</organism>
<dbReference type="RefSeq" id="WP_200248532.1">
    <property type="nucleotide sequence ID" value="NZ_JAENHK010000010.1"/>
</dbReference>
<sequence length="204" mass="23200">MKKILFSLMMLYSCYAEAQVSIQGYTGVKETEVLGIFDKDFKTKWNYFALGNVSYGYESKKVNAEVYQNLNYHIVKNWGASAGVHISNEDVMPSVGLAFTKEKTDFGISLFPSLTYSFDSKEMGLGLYTLMEYTPKINDRFNFYSMLIIESDFSFKQHQSSNQVVRLGLETRKKVQFGIGSTISQTGSNFETSFDFGVFIGKKF</sequence>
<evidence type="ECO:0000313" key="2">
    <source>
        <dbReference type="EMBL" id="MBK1897978.1"/>
    </source>
</evidence>
<dbReference type="Proteomes" id="UP000628669">
    <property type="component" value="Unassembled WGS sequence"/>
</dbReference>
<proteinExistence type="predicted"/>
<evidence type="ECO:0000256" key="1">
    <source>
        <dbReference type="SAM" id="SignalP"/>
    </source>
</evidence>
<dbReference type="EMBL" id="JAENHK010000010">
    <property type="protein sequence ID" value="MBK1897978.1"/>
    <property type="molecule type" value="Genomic_DNA"/>
</dbReference>
<comment type="caution">
    <text evidence="2">The sequence shown here is derived from an EMBL/GenBank/DDBJ whole genome shotgun (WGS) entry which is preliminary data.</text>
</comment>
<keyword evidence="3" id="KW-1185">Reference proteome</keyword>
<feature type="signal peptide" evidence="1">
    <location>
        <begin position="1"/>
        <end position="18"/>
    </location>
</feature>
<evidence type="ECO:0008006" key="4">
    <source>
        <dbReference type="Google" id="ProtNLM"/>
    </source>
</evidence>
<accession>A0ABS1G0G5</accession>